<keyword evidence="14" id="KW-1185">Reference proteome</keyword>
<reference evidence="14" key="2">
    <citation type="submission" date="2017-03" db="EMBL/GenBank/DDBJ databases">
        <title>Bacillus sp. V-88(T) DSM27956, whole genome shotgun sequencing project.</title>
        <authorList>
            <person name="Dastager S.G."/>
            <person name="Neurgaonkar P.S."/>
            <person name="Dharne M.S."/>
        </authorList>
    </citation>
    <scope>NUCLEOTIDE SEQUENCE [LARGE SCALE GENOMIC DNA]</scope>
    <source>
        <strain evidence="14">DSM 25145</strain>
    </source>
</reference>
<evidence type="ECO:0000256" key="2">
    <source>
        <dbReference type="ARBA" id="ARBA00022448"/>
    </source>
</evidence>
<dbReference type="GO" id="GO:0022857">
    <property type="term" value="F:transmembrane transporter activity"/>
    <property type="evidence" value="ECO:0007669"/>
    <property type="project" value="TreeGrafter"/>
</dbReference>
<dbReference type="GO" id="GO:0015740">
    <property type="term" value="P:C4-dicarboxylate transport"/>
    <property type="evidence" value="ECO:0007669"/>
    <property type="project" value="TreeGrafter"/>
</dbReference>
<evidence type="ECO:0000256" key="9">
    <source>
        <dbReference type="SAM" id="Phobius"/>
    </source>
</evidence>
<dbReference type="PANTHER" id="PTHR35011">
    <property type="entry name" value="2,3-DIKETO-L-GULONATE TRAP TRANSPORTER SMALL PERMEASE PROTEIN YIAM"/>
    <property type="match status" value="1"/>
</dbReference>
<accession>A0A1N6RE76</accession>
<gene>
    <name evidence="11" type="ORF">B1B05_04445</name>
    <name evidence="12" type="ORF">SAMN05443094_10299</name>
</gene>
<evidence type="ECO:0000313" key="13">
    <source>
        <dbReference type="Proteomes" id="UP000186385"/>
    </source>
</evidence>
<dbReference type="RefSeq" id="WP_045849300.1">
    <property type="nucleotide sequence ID" value="NZ_FTLX01000002.1"/>
</dbReference>
<keyword evidence="5 9" id="KW-0812">Transmembrane</keyword>
<evidence type="ECO:0000256" key="8">
    <source>
        <dbReference type="ARBA" id="ARBA00038436"/>
    </source>
</evidence>
<evidence type="ECO:0000259" key="10">
    <source>
        <dbReference type="Pfam" id="PF04290"/>
    </source>
</evidence>
<evidence type="ECO:0000313" key="11">
    <source>
        <dbReference type="EMBL" id="OXS79032.1"/>
    </source>
</evidence>
<dbReference type="AlphaFoldDB" id="A0A1N6RE76"/>
<dbReference type="GO" id="GO:0005886">
    <property type="term" value="C:plasma membrane"/>
    <property type="evidence" value="ECO:0007669"/>
    <property type="project" value="UniProtKB-SubCell"/>
</dbReference>
<feature type="transmembrane region" description="Helical" evidence="9">
    <location>
        <begin position="12"/>
        <end position="36"/>
    </location>
</feature>
<name>A0A1N6RE76_9BACI</name>
<evidence type="ECO:0000256" key="6">
    <source>
        <dbReference type="ARBA" id="ARBA00022989"/>
    </source>
</evidence>
<dbReference type="EMBL" id="MWSK01000002">
    <property type="protein sequence ID" value="OXS79032.1"/>
    <property type="molecule type" value="Genomic_DNA"/>
</dbReference>
<evidence type="ECO:0000313" key="12">
    <source>
        <dbReference type="EMBL" id="SIQ27125.1"/>
    </source>
</evidence>
<feature type="transmembrane region" description="Helical" evidence="9">
    <location>
        <begin position="48"/>
        <end position="66"/>
    </location>
</feature>
<keyword evidence="2" id="KW-0813">Transport</keyword>
<keyword evidence="6 9" id="KW-1133">Transmembrane helix</keyword>
<keyword evidence="4" id="KW-0997">Cell inner membrane</keyword>
<dbReference type="Proteomes" id="UP000186385">
    <property type="component" value="Unassembled WGS sequence"/>
</dbReference>
<dbReference type="InterPro" id="IPR007387">
    <property type="entry name" value="TRAP_DctQ"/>
</dbReference>
<dbReference type="InterPro" id="IPR055348">
    <property type="entry name" value="DctQ"/>
</dbReference>
<evidence type="ECO:0000256" key="4">
    <source>
        <dbReference type="ARBA" id="ARBA00022519"/>
    </source>
</evidence>
<evidence type="ECO:0000256" key="3">
    <source>
        <dbReference type="ARBA" id="ARBA00022475"/>
    </source>
</evidence>
<organism evidence="12 13">
    <name type="scientific">Domibacillus enclensis</name>
    <dbReference type="NCBI Taxonomy" id="1017273"/>
    <lineage>
        <taxon>Bacteria</taxon>
        <taxon>Bacillati</taxon>
        <taxon>Bacillota</taxon>
        <taxon>Bacilli</taxon>
        <taxon>Bacillales</taxon>
        <taxon>Bacillaceae</taxon>
        <taxon>Domibacillus</taxon>
    </lineage>
</organism>
<comment type="subcellular location">
    <subcellularLocation>
        <location evidence="1">Cell inner membrane</location>
        <topology evidence="1">Multi-pass membrane protein</topology>
    </subcellularLocation>
</comment>
<feature type="transmembrane region" description="Helical" evidence="9">
    <location>
        <begin position="124"/>
        <end position="146"/>
    </location>
</feature>
<reference evidence="11" key="3">
    <citation type="submission" date="2017-03" db="EMBL/GenBank/DDBJ databases">
        <authorList>
            <person name="Dastager S.G."/>
            <person name="Neurgaonkar P.S."/>
            <person name="Dharne M.S."/>
        </authorList>
    </citation>
    <scope>NUCLEOTIDE SEQUENCE</scope>
    <source>
        <strain evidence="11">DSM 25145</strain>
    </source>
</reference>
<proteinExistence type="inferred from homology"/>
<evidence type="ECO:0000256" key="1">
    <source>
        <dbReference type="ARBA" id="ARBA00004429"/>
    </source>
</evidence>
<dbReference type="STRING" id="1017273.SAMN05443094_10299"/>
<feature type="domain" description="Tripartite ATP-independent periplasmic transporters DctQ component" evidence="10">
    <location>
        <begin position="23"/>
        <end position="151"/>
    </location>
</feature>
<keyword evidence="3" id="KW-1003">Cell membrane</keyword>
<dbReference type="OrthoDB" id="9815614at2"/>
<protein>
    <submittedName>
        <fullName evidence="11">C4-dicarboxylate ABC transporter permease</fullName>
    </submittedName>
    <submittedName>
        <fullName evidence="12">TRAP-type C4-dicarboxylate transport system, small permease component</fullName>
    </submittedName>
</protein>
<evidence type="ECO:0000313" key="14">
    <source>
        <dbReference type="Proteomes" id="UP000215545"/>
    </source>
</evidence>
<evidence type="ECO:0000256" key="7">
    <source>
        <dbReference type="ARBA" id="ARBA00023136"/>
    </source>
</evidence>
<keyword evidence="7 9" id="KW-0472">Membrane</keyword>
<evidence type="ECO:0000256" key="5">
    <source>
        <dbReference type="ARBA" id="ARBA00022692"/>
    </source>
</evidence>
<feature type="transmembrane region" description="Helical" evidence="9">
    <location>
        <begin position="93"/>
        <end position="112"/>
    </location>
</feature>
<dbReference type="Proteomes" id="UP000215545">
    <property type="component" value="Unassembled WGS sequence"/>
</dbReference>
<dbReference type="Pfam" id="PF04290">
    <property type="entry name" value="DctQ"/>
    <property type="match status" value="1"/>
</dbReference>
<dbReference type="EMBL" id="FTLX01000002">
    <property type="protein sequence ID" value="SIQ27125.1"/>
    <property type="molecule type" value="Genomic_DNA"/>
</dbReference>
<sequence>MNKVKTTLDKLLLGVSASLLTAMVVLSMWQVLARYVFNISSPGTEETIRYLLIWFSLLSAAYVFGAKKHIAILFFKEKLGAGTQRMMEKITDLLIIVLTAALMVYGGVKIVLLTMSQTAAATGISMAIVYAALPVSGLFIILYTILNMKNHVEAGGEEVVKQ</sequence>
<dbReference type="PANTHER" id="PTHR35011:SF2">
    <property type="entry name" value="2,3-DIKETO-L-GULONATE TRAP TRANSPORTER SMALL PERMEASE PROTEIN YIAM"/>
    <property type="match status" value="1"/>
</dbReference>
<comment type="similarity">
    <text evidence="8">Belongs to the TRAP transporter small permease family.</text>
</comment>
<reference evidence="12 13" key="1">
    <citation type="submission" date="2017-01" db="EMBL/GenBank/DDBJ databases">
        <authorList>
            <person name="Mah S.A."/>
            <person name="Swanson W.J."/>
            <person name="Moy G.W."/>
            <person name="Vacquier V.D."/>
        </authorList>
    </citation>
    <scope>NUCLEOTIDE SEQUENCE [LARGE SCALE GENOMIC DNA]</scope>
    <source>
        <strain evidence="12 13">NIO-1016</strain>
    </source>
</reference>